<dbReference type="NCBIfam" id="TIGR00177">
    <property type="entry name" value="molyb_syn"/>
    <property type="match status" value="1"/>
</dbReference>
<dbReference type="RefSeq" id="WP_093963541.1">
    <property type="nucleotide sequence ID" value="NZ_FXYG01000002.1"/>
</dbReference>
<evidence type="ECO:0000256" key="1">
    <source>
        <dbReference type="ARBA" id="ARBA00015262"/>
    </source>
</evidence>
<feature type="domain" description="MoaB/Mog" evidence="3">
    <location>
        <begin position="16"/>
        <end position="160"/>
    </location>
</feature>
<dbReference type="UniPathway" id="UPA00344"/>
<sequence>MSRIDETMEFIPIRIAVLTVSDTRSLAEDRSGQTLVDRIERAGHTVADRKIIQDERAQIAEQLRAWVADPEIDVVISTGGTGLTGRDVTVEAHRDVYEKEIEAFGTVFTLISMEKIGTSAVQSRATGGVAGGTYLFALPGSPGACKDAWDGILEKQLDYRHRPCNFVEIMPRLDEHLRRK</sequence>
<dbReference type="Pfam" id="PF00994">
    <property type="entry name" value="MoCF_biosynth"/>
    <property type="match status" value="1"/>
</dbReference>
<dbReference type="InterPro" id="IPR036425">
    <property type="entry name" value="MoaB/Mog-like_dom_sf"/>
</dbReference>
<dbReference type="PIRSF" id="PIRSF006443">
    <property type="entry name" value="MoaB"/>
    <property type="match status" value="1"/>
</dbReference>
<name>A0A238KHF3_9RHOB</name>
<dbReference type="InterPro" id="IPR001453">
    <property type="entry name" value="MoaB/Mog_dom"/>
</dbReference>
<dbReference type="NCBIfam" id="TIGR02667">
    <property type="entry name" value="moaB_proteo"/>
    <property type="match status" value="1"/>
</dbReference>
<evidence type="ECO:0000313" key="5">
    <source>
        <dbReference type="Proteomes" id="UP000202485"/>
    </source>
</evidence>
<evidence type="ECO:0000256" key="2">
    <source>
        <dbReference type="PIRNR" id="PIRNR006443"/>
    </source>
</evidence>
<keyword evidence="5" id="KW-1185">Reference proteome</keyword>
<dbReference type="GO" id="GO:0006777">
    <property type="term" value="P:Mo-molybdopterin cofactor biosynthetic process"/>
    <property type="evidence" value="ECO:0007669"/>
    <property type="project" value="UniProtKB-UniRule"/>
</dbReference>
<dbReference type="AlphaFoldDB" id="A0A238KHF3"/>
<comment type="similarity">
    <text evidence="2">Belongs to the MoaB/Mog family.</text>
</comment>
<protein>
    <recommendedName>
        <fullName evidence="1 2">Molybdenum cofactor biosynthesis protein B</fullName>
    </recommendedName>
</protein>
<gene>
    <name evidence="4" type="primary">moaB</name>
    <name evidence="4" type="ORF">RUA8715_02037</name>
</gene>
<dbReference type="InterPro" id="IPR012245">
    <property type="entry name" value="MoaB"/>
</dbReference>
<evidence type="ECO:0000259" key="3">
    <source>
        <dbReference type="SMART" id="SM00852"/>
    </source>
</evidence>
<dbReference type="SUPFAM" id="SSF53218">
    <property type="entry name" value="Molybdenum cofactor biosynthesis proteins"/>
    <property type="match status" value="1"/>
</dbReference>
<keyword evidence="2" id="KW-0501">Molybdenum cofactor biosynthesis</keyword>
<dbReference type="EMBL" id="FXYG01000002">
    <property type="protein sequence ID" value="SMX41482.1"/>
    <property type="molecule type" value="Genomic_DNA"/>
</dbReference>
<dbReference type="InterPro" id="IPR013484">
    <property type="entry name" value="MoaB_proteobac"/>
</dbReference>
<dbReference type="OrthoDB" id="9784492at2"/>
<reference evidence="5" key="1">
    <citation type="submission" date="2017-05" db="EMBL/GenBank/DDBJ databases">
        <authorList>
            <person name="Rodrigo-Torres L."/>
            <person name="Arahal R. D."/>
            <person name="Lucena T."/>
        </authorList>
    </citation>
    <scope>NUCLEOTIDE SEQUENCE [LARGE SCALE GENOMIC DNA]</scope>
    <source>
        <strain evidence="5">CECT 8715</strain>
    </source>
</reference>
<organism evidence="4 5">
    <name type="scientific">Ruegeria arenilitoris</name>
    <dbReference type="NCBI Taxonomy" id="1173585"/>
    <lineage>
        <taxon>Bacteria</taxon>
        <taxon>Pseudomonadati</taxon>
        <taxon>Pseudomonadota</taxon>
        <taxon>Alphaproteobacteria</taxon>
        <taxon>Rhodobacterales</taxon>
        <taxon>Roseobacteraceae</taxon>
        <taxon>Ruegeria</taxon>
    </lineage>
</organism>
<comment type="pathway">
    <text evidence="2">Cofactor biosynthesis; molybdopterin biosynthesis.</text>
</comment>
<dbReference type="GO" id="GO:0005829">
    <property type="term" value="C:cytosol"/>
    <property type="evidence" value="ECO:0007669"/>
    <property type="project" value="TreeGrafter"/>
</dbReference>
<dbReference type="Gene3D" id="3.40.980.10">
    <property type="entry name" value="MoaB/Mog-like domain"/>
    <property type="match status" value="1"/>
</dbReference>
<dbReference type="Proteomes" id="UP000202485">
    <property type="component" value="Unassembled WGS sequence"/>
</dbReference>
<dbReference type="PANTHER" id="PTHR43232:SF2">
    <property type="entry name" value="MOLYBDENUM COFACTOR BIOSYNTHESIS PROTEIN B"/>
    <property type="match status" value="1"/>
</dbReference>
<accession>A0A238KHF3</accession>
<dbReference type="PANTHER" id="PTHR43232">
    <property type="entry name" value="MOLYBDENUM COFACTOR BIOSYNTHESIS PROTEIN B"/>
    <property type="match status" value="1"/>
</dbReference>
<evidence type="ECO:0000313" key="4">
    <source>
        <dbReference type="EMBL" id="SMX41482.1"/>
    </source>
</evidence>
<dbReference type="CDD" id="cd00886">
    <property type="entry name" value="MogA_MoaB"/>
    <property type="match status" value="1"/>
</dbReference>
<comment type="function">
    <text evidence="2">May be involved in the biosynthesis of molybdopterin.</text>
</comment>
<dbReference type="SMART" id="SM00852">
    <property type="entry name" value="MoCF_biosynth"/>
    <property type="match status" value="1"/>
</dbReference>
<proteinExistence type="inferred from homology"/>